<comment type="caution">
    <text evidence="1">The sequence shown here is derived from an EMBL/GenBank/DDBJ whole genome shotgun (WGS) entry which is preliminary data.</text>
</comment>
<evidence type="ECO:0000313" key="2">
    <source>
        <dbReference type="Proteomes" id="UP000535182"/>
    </source>
</evidence>
<gene>
    <name evidence="1" type="ORF">HDF14_002142</name>
</gene>
<dbReference type="GO" id="GO:0020037">
    <property type="term" value="F:heme binding"/>
    <property type="evidence" value="ECO:0007669"/>
    <property type="project" value="InterPro"/>
</dbReference>
<accession>A0A9X0QDR9</accession>
<dbReference type="EMBL" id="JACHEB010000004">
    <property type="protein sequence ID" value="MBB5328532.1"/>
    <property type="molecule type" value="Genomic_DNA"/>
</dbReference>
<dbReference type="Gene3D" id="2.40.180.10">
    <property type="entry name" value="Catalase core domain"/>
    <property type="match status" value="1"/>
</dbReference>
<sequence length="399" mass="44242">MLSPQRHRPQVHIQFVRFTGYFSKKGRGHRGGLRKEMSMLFLTRCFGVTGSDAERDPGEEQAIIDEITQRVLSLQAKSAAQQNRPLGRGTHPKGICVGAEFEVLDHALGNEPALAARLAKGIFAKPGVYPAIVRFGNADPKINSDFKPDVRSLSFSVDLTQGGTALSTTAGRQDFSLQNARPLPINDSKAFLAVMKVLTASNPGVGLWSLSLKDKLRALRAIMLAQIQSHQAIKAYQQLRYWSNVPFRHGPIDVVEYSATPSQTNSANPLQKSNPKALQDELIRHLKEDSNMSSFDFGVQFLDSQRMTYWGKRYDANFWIENASLVWNESEAPFHRVARLTLIPNSQLPQAASHATYFDVTGHSTSDSRPVGSINRARWRAEAASKEARWRAAGTGSQN</sequence>
<reference evidence="1 2" key="1">
    <citation type="submission" date="2020-08" db="EMBL/GenBank/DDBJ databases">
        <title>Genomic Encyclopedia of Type Strains, Phase IV (KMG-V): Genome sequencing to study the core and pangenomes of soil and plant-associated prokaryotes.</title>
        <authorList>
            <person name="Whitman W."/>
        </authorList>
    </citation>
    <scope>NUCLEOTIDE SEQUENCE [LARGE SCALE GENOMIC DNA]</scope>
    <source>
        <strain evidence="1 2">X5P2</strain>
    </source>
</reference>
<organism evidence="1 2">
    <name type="scientific">Tunturiibacter gelidiferens</name>
    <dbReference type="NCBI Taxonomy" id="3069689"/>
    <lineage>
        <taxon>Bacteria</taxon>
        <taxon>Pseudomonadati</taxon>
        <taxon>Acidobacteriota</taxon>
        <taxon>Terriglobia</taxon>
        <taxon>Terriglobales</taxon>
        <taxon>Acidobacteriaceae</taxon>
        <taxon>Tunturiibacter</taxon>
    </lineage>
</organism>
<protein>
    <recommendedName>
        <fullName evidence="3">Catalase</fullName>
    </recommendedName>
</protein>
<dbReference type="RefSeq" id="WP_183976086.1">
    <property type="nucleotide sequence ID" value="NZ_JACHEB010000004.1"/>
</dbReference>
<proteinExistence type="predicted"/>
<dbReference type="SUPFAM" id="SSF56634">
    <property type="entry name" value="Heme-dependent catalase-like"/>
    <property type="match status" value="1"/>
</dbReference>
<evidence type="ECO:0000313" key="1">
    <source>
        <dbReference type="EMBL" id="MBB5328532.1"/>
    </source>
</evidence>
<name>A0A9X0QDR9_9BACT</name>
<dbReference type="AlphaFoldDB" id="A0A9X0QDR9"/>
<dbReference type="Proteomes" id="UP000535182">
    <property type="component" value="Unassembled WGS sequence"/>
</dbReference>
<evidence type="ECO:0008006" key="3">
    <source>
        <dbReference type="Google" id="ProtNLM"/>
    </source>
</evidence>
<dbReference type="InterPro" id="IPR020835">
    <property type="entry name" value="Catalase_sf"/>
</dbReference>
<keyword evidence="2" id="KW-1185">Reference proteome</keyword>